<reference evidence="3" key="1">
    <citation type="submission" date="2014-09" db="EMBL/GenBank/DDBJ databases">
        <authorList>
            <person name="Gomez-Valero L."/>
        </authorList>
    </citation>
    <scope>NUCLEOTIDE SEQUENCE [LARGE SCALE GENOMIC DNA]</scope>
    <source>
        <strain evidence="3">ATCC700992</strain>
    </source>
</reference>
<keyword evidence="1" id="KW-0732">Signal</keyword>
<organism evidence="2 3">
    <name type="scientific">Legionella fallonii LLAP-10</name>
    <dbReference type="NCBI Taxonomy" id="1212491"/>
    <lineage>
        <taxon>Bacteria</taxon>
        <taxon>Pseudomonadati</taxon>
        <taxon>Pseudomonadota</taxon>
        <taxon>Gammaproteobacteria</taxon>
        <taxon>Legionellales</taxon>
        <taxon>Legionellaceae</taxon>
        <taxon>Legionella</taxon>
    </lineage>
</organism>
<evidence type="ECO:0000313" key="3">
    <source>
        <dbReference type="Proteomes" id="UP000032430"/>
    </source>
</evidence>
<gene>
    <name evidence="2" type="ORF">LFA_2966</name>
</gene>
<accession>A0A098G8M0</accession>
<evidence type="ECO:0000256" key="1">
    <source>
        <dbReference type="SAM" id="SignalP"/>
    </source>
</evidence>
<keyword evidence="3" id="KW-1185">Reference proteome</keyword>
<dbReference type="RefSeq" id="WP_045096664.1">
    <property type="nucleotide sequence ID" value="NZ_LN614827.1"/>
</dbReference>
<dbReference type="OrthoDB" id="1551288at2"/>
<dbReference type="HOGENOM" id="CLU_152410_1_0_6"/>
<evidence type="ECO:0000313" key="2">
    <source>
        <dbReference type="EMBL" id="CEG58321.1"/>
    </source>
</evidence>
<proteinExistence type="predicted"/>
<dbReference type="EMBL" id="LN614827">
    <property type="protein sequence ID" value="CEG58321.1"/>
    <property type="molecule type" value="Genomic_DNA"/>
</dbReference>
<dbReference type="STRING" id="1212491.LFA_2966"/>
<name>A0A098G8M0_9GAMM</name>
<dbReference type="KEGG" id="lfa:LFA_2966"/>
<sequence length="94" mass="9502">MNNKEKLIKSAVAAFLSLSAAHTAIGASDESSATSTEKCYGIARAGMNDCATATASCAGSSKKDNQADAFLLLPKGLCEKIVGGQLKSDGKSSS</sequence>
<feature type="chain" id="PRO_5001935477" evidence="1">
    <location>
        <begin position="27"/>
        <end position="94"/>
    </location>
</feature>
<dbReference type="Proteomes" id="UP000032430">
    <property type="component" value="Chromosome I"/>
</dbReference>
<dbReference type="InterPro" id="IPR018740">
    <property type="entry name" value="DUF2282_membr"/>
</dbReference>
<protein>
    <submittedName>
        <fullName evidence="2">Signal peptidase</fullName>
    </submittedName>
</protein>
<feature type="signal peptide" evidence="1">
    <location>
        <begin position="1"/>
        <end position="26"/>
    </location>
</feature>
<dbReference type="Pfam" id="PF10048">
    <property type="entry name" value="DUF2282"/>
    <property type="match status" value="1"/>
</dbReference>
<dbReference type="AlphaFoldDB" id="A0A098G8M0"/>